<dbReference type="Proteomes" id="UP001200145">
    <property type="component" value="Unassembled WGS sequence"/>
</dbReference>
<organism evidence="1 2">
    <name type="scientific">Flavihumibacter fluminis</name>
    <dbReference type="NCBI Taxonomy" id="2909236"/>
    <lineage>
        <taxon>Bacteria</taxon>
        <taxon>Pseudomonadati</taxon>
        <taxon>Bacteroidota</taxon>
        <taxon>Chitinophagia</taxon>
        <taxon>Chitinophagales</taxon>
        <taxon>Chitinophagaceae</taxon>
        <taxon>Flavihumibacter</taxon>
    </lineage>
</organism>
<reference evidence="1 2" key="1">
    <citation type="submission" date="2022-01" db="EMBL/GenBank/DDBJ databases">
        <title>Flavihumibacter sp. nov., isolated from sediment of a river.</title>
        <authorList>
            <person name="Liu H."/>
        </authorList>
    </citation>
    <scope>NUCLEOTIDE SEQUENCE [LARGE SCALE GENOMIC DNA]</scope>
    <source>
        <strain evidence="1 2">RY-1</strain>
    </source>
</reference>
<dbReference type="Pfam" id="PF01126">
    <property type="entry name" value="Heme_oxygenase"/>
    <property type="match status" value="1"/>
</dbReference>
<sequence>MLHPHLRSNTDITHRQLEKQFISNLQSVNSPEDYEGFLKTIAAFLLPMEEVLHQFPLKTLIPAIDARKRSKDLLEDIRHYDKNWELMQTASLPPILTIYHAIGALYVLEGSTLGGPFIAKMIRKQTGLDSTLLYFENYQEKRKAMWNKFRMALDQSALQPHTETITASAICCFTAYQKWLEINNKPSYAKNSNSSM</sequence>
<evidence type="ECO:0000313" key="2">
    <source>
        <dbReference type="Proteomes" id="UP001200145"/>
    </source>
</evidence>
<accession>A0ABS9BJX1</accession>
<dbReference type="InterPro" id="IPR016084">
    <property type="entry name" value="Haem_Oase-like_multi-hlx"/>
</dbReference>
<dbReference type="Gene3D" id="1.20.910.10">
    <property type="entry name" value="Heme oxygenase-like"/>
    <property type="match status" value="1"/>
</dbReference>
<evidence type="ECO:0000313" key="1">
    <source>
        <dbReference type="EMBL" id="MCF1715515.1"/>
    </source>
</evidence>
<dbReference type="RefSeq" id="WP_234866468.1">
    <property type="nucleotide sequence ID" value="NZ_JAKEVY010000003.1"/>
</dbReference>
<dbReference type="CDD" id="cd19166">
    <property type="entry name" value="HemeO-bac"/>
    <property type="match status" value="1"/>
</dbReference>
<dbReference type="EMBL" id="JAKEVY010000003">
    <property type="protein sequence ID" value="MCF1715515.1"/>
    <property type="molecule type" value="Genomic_DNA"/>
</dbReference>
<comment type="caution">
    <text evidence="1">The sequence shown here is derived from an EMBL/GenBank/DDBJ whole genome shotgun (WGS) entry which is preliminary data.</text>
</comment>
<dbReference type="SUPFAM" id="SSF48613">
    <property type="entry name" value="Heme oxygenase-like"/>
    <property type="match status" value="1"/>
</dbReference>
<proteinExistence type="predicted"/>
<gene>
    <name evidence="1" type="ORF">L0U88_12835</name>
</gene>
<keyword evidence="2" id="KW-1185">Reference proteome</keyword>
<name>A0ABS9BJX1_9BACT</name>
<dbReference type="InterPro" id="IPR016053">
    <property type="entry name" value="Haem_Oase-like"/>
</dbReference>
<protein>
    <submittedName>
        <fullName evidence="1">Biliverdin-producing heme oxygenase</fullName>
    </submittedName>
</protein>